<evidence type="ECO:0000259" key="1">
    <source>
        <dbReference type="Pfam" id="PF24035"/>
    </source>
</evidence>
<sequence>MTSEDETSPLADADSDTGLLPDAECIDLLSSNRRRILLRALVDADEREHSLESLAATVAQTEQGTDLADVATHRVGVSLHHVHLPKLDDAGVLDYDRETNTVRFYGNDRIETWLETMRDD</sequence>
<organism evidence="2 3">
    <name type="scientific">Haloarcula rubra</name>
    <dbReference type="NCBI Taxonomy" id="2487747"/>
    <lineage>
        <taxon>Archaea</taxon>
        <taxon>Methanobacteriati</taxon>
        <taxon>Methanobacteriota</taxon>
        <taxon>Stenosarchaea group</taxon>
        <taxon>Halobacteria</taxon>
        <taxon>Halobacteriales</taxon>
        <taxon>Haloarculaceae</taxon>
        <taxon>Haloarcula</taxon>
    </lineage>
</organism>
<evidence type="ECO:0000313" key="3">
    <source>
        <dbReference type="Proteomes" id="UP001430377"/>
    </source>
</evidence>
<dbReference type="EMBL" id="RKLR01000003">
    <property type="protein sequence ID" value="MBX0323143.1"/>
    <property type="molecule type" value="Genomic_DNA"/>
</dbReference>
<dbReference type="Proteomes" id="UP001430377">
    <property type="component" value="Unassembled WGS sequence"/>
</dbReference>
<dbReference type="InterPro" id="IPR055768">
    <property type="entry name" value="DUF7344"/>
</dbReference>
<comment type="caution">
    <text evidence="2">The sequence shown here is derived from an EMBL/GenBank/DDBJ whole genome shotgun (WGS) entry which is preliminary data.</text>
</comment>
<dbReference type="RefSeq" id="WP_220618124.1">
    <property type="nucleotide sequence ID" value="NZ_RKLR01000003.1"/>
</dbReference>
<accession>A0AAW4PRX0</accession>
<dbReference type="AlphaFoldDB" id="A0AAW4PRX0"/>
<name>A0AAW4PRX0_9EURY</name>
<dbReference type="Pfam" id="PF24035">
    <property type="entry name" value="DUF7344"/>
    <property type="match status" value="1"/>
</dbReference>
<dbReference type="InterPro" id="IPR036388">
    <property type="entry name" value="WH-like_DNA-bd_sf"/>
</dbReference>
<protein>
    <recommendedName>
        <fullName evidence="1">DUF7344 domain-containing protein</fullName>
    </recommendedName>
</protein>
<feature type="domain" description="DUF7344" evidence="1">
    <location>
        <begin position="27"/>
        <end position="103"/>
    </location>
</feature>
<keyword evidence="3" id="KW-1185">Reference proteome</keyword>
<reference evidence="2 3" key="1">
    <citation type="submission" date="2021-06" db="EMBL/GenBank/DDBJ databases">
        <title>Halomicroarcula sp. a new haloarchaeum isolated from saline soil.</title>
        <authorList>
            <person name="Duran-Viseras A."/>
            <person name="Sanchez-Porro C."/>
            <person name="Ventosa A."/>
        </authorList>
    </citation>
    <scope>NUCLEOTIDE SEQUENCE [LARGE SCALE GENOMIC DNA]</scope>
    <source>
        <strain evidence="2 3">F13</strain>
    </source>
</reference>
<dbReference type="Gene3D" id="1.10.10.10">
    <property type="entry name" value="Winged helix-like DNA-binding domain superfamily/Winged helix DNA-binding domain"/>
    <property type="match status" value="1"/>
</dbReference>
<proteinExistence type="predicted"/>
<gene>
    <name evidence="2" type="ORF">EGH21_08895</name>
</gene>
<evidence type="ECO:0000313" key="2">
    <source>
        <dbReference type="EMBL" id="MBX0323143.1"/>
    </source>
</evidence>